<evidence type="ECO:0000256" key="1">
    <source>
        <dbReference type="ARBA" id="ARBA00004141"/>
    </source>
</evidence>
<dbReference type="Pfam" id="PF06736">
    <property type="entry name" value="TMEM175"/>
    <property type="match status" value="1"/>
</dbReference>
<keyword evidence="8 13" id="KW-1133">Transmembrane helix</keyword>
<dbReference type="AlphaFoldDB" id="A0A1F4TPM5"/>
<proteinExistence type="inferred from homology"/>
<sequence>MSQTDQNTGLTSKRIESLADGIFAIAMTLLVLDLQLDGPVGNIILSQFLANQWQRFLNYLLSFFLLAIFWILHHQQFHVIKRTDRRHLWINVLMLMFVALIPFSASVVGDFFGQTLAHWVFDLNLFVVGLLFYFNWAYATNQYRLVEKDLSIDLIARGKKRALVLPIVTCLAFVLSFYIPPWSGLAYLLIPVIFAKLKA</sequence>
<feature type="transmembrane region" description="Helical" evidence="13">
    <location>
        <begin position="119"/>
        <end position="141"/>
    </location>
</feature>
<feature type="transmembrane region" description="Helical" evidence="13">
    <location>
        <begin position="56"/>
        <end position="72"/>
    </location>
</feature>
<keyword evidence="6" id="KW-0631">Potassium channel</keyword>
<feature type="transmembrane region" description="Helical" evidence="13">
    <location>
        <begin position="18"/>
        <end position="36"/>
    </location>
</feature>
<dbReference type="Proteomes" id="UP000177309">
    <property type="component" value="Unassembled WGS sequence"/>
</dbReference>
<dbReference type="EMBL" id="MEUI01000024">
    <property type="protein sequence ID" value="OGC34033.1"/>
    <property type="molecule type" value="Genomic_DNA"/>
</dbReference>
<accession>A0A1F4TPM5</accession>
<dbReference type="PANTHER" id="PTHR31462:SF5">
    <property type="entry name" value="ENDOSOMAL_LYSOSOMAL PROTON CHANNEL TMEM175"/>
    <property type="match status" value="1"/>
</dbReference>
<dbReference type="InterPro" id="IPR010617">
    <property type="entry name" value="TMEM175-like"/>
</dbReference>
<evidence type="ECO:0000256" key="12">
    <source>
        <dbReference type="ARBA" id="ARBA00034430"/>
    </source>
</evidence>
<gene>
    <name evidence="14" type="ORF">A2462_01595</name>
</gene>
<evidence type="ECO:0000256" key="8">
    <source>
        <dbReference type="ARBA" id="ARBA00022989"/>
    </source>
</evidence>
<evidence type="ECO:0000256" key="11">
    <source>
        <dbReference type="ARBA" id="ARBA00023303"/>
    </source>
</evidence>
<keyword evidence="5 13" id="KW-0812">Transmembrane</keyword>
<evidence type="ECO:0000256" key="3">
    <source>
        <dbReference type="ARBA" id="ARBA00022448"/>
    </source>
</evidence>
<evidence type="ECO:0000256" key="10">
    <source>
        <dbReference type="ARBA" id="ARBA00023136"/>
    </source>
</evidence>
<keyword evidence="10 13" id="KW-0472">Membrane</keyword>
<feature type="transmembrane region" description="Helical" evidence="13">
    <location>
        <begin position="162"/>
        <end position="179"/>
    </location>
</feature>
<dbReference type="GO" id="GO:0005267">
    <property type="term" value="F:potassium channel activity"/>
    <property type="evidence" value="ECO:0007669"/>
    <property type="project" value="UniProtKB-KW"/>
</dbReference>
<name>A0A1F4TPM5_UNCSA</name>
<dbReference type="GO" id="GO:0015252">
    <property type="term" value="F:proton channel activity"/>
    <property type="evidence" value="ECO:0007669"/>
    <property type="project" value="InterPro"/>
</dbReference>
<evidence type="ECO:0000256" key="2">
    <source>
        <dbReference type="ARBA" id="ARBA00006920"/>
    </source>
</evidence>
<evidence type="ECO:0000256" key="13">
    <source>
        <dbReference type="SAM" id="Phobius"/>
    </source>
</evidence>
<comment type="caution">
    <text evidence="14">The sequence shown here is derived from an EMBL/GenBank/DDBJ whole genome shotgun (WGS) entry which is preliminary data.</text>
</comment>
<keyword evidence="4" id="KW-0633">Potassium transport</keyword>
<organism evidence="14 15">
    <name type="scientific">candidate division WOR-1 bacterium RIFOXYC2_FULL_41_25</name>
    <dbReference type="NCBI Taxonomy" id="1802586"/>
    <lineage>
        <taxon>Bacteria</taxon>
        <taxon>Bacillati</taxon>
        <taxon>Saganbacteria</taxon>
    </lineage>
</organism>
<evidence type="ECO:0000256" key="6">
    <source>
        <dbReference type="ARBA" id="ARBA00022826"/>
    </source>
</evidence>
<evidence type="ECO:0000256" key="5">
    <source>
        <dbReference type="ARBA" id="ARBA00022692"/>
    </source>
</evidence>
<reference evidence="14 15" key="1">
    <citation type="journal article" date="2016" name="Nat. Commun.">
        <title>Thousands of microbial genomes shed light on interconnected biogeochemical processes in an aquifer system.</title>
        <authorList>
            <person name="Anantharaman K."/>
            <person name="Brown C.T."/>
            <person name="Hug L.A."/>
            <person name="Sharon I."/>
            <person name="Castelle C.J."/>
            <person name="Probst A.J."/>
            <person name="Thomas B.C."/>
            <person name="Singh A."/>
            <person name="Wilkins M.J."/>
            <person name="Karaoz U."/>
            <person name="Brodie E.L."/>
            <person name="Williams K.H."/>
            <person name="Hubbard S.S."/>
            <person name="Banfield J.F."/>
        </authorList>
    </citation>
    <scope>NUCLEOTIDE SEQUENCE [LARGE SCALE GENOMIC DNA]</scope>
</reference>
<evidence type="ECO:0000313" key="15">
    <source>
        <dbReference type="Proteomes" id="UP000177309"/>
    </source>
</evidence>
<comment type="subcellular location">
    <subcellularLocation>
        <location evidence="1">Membrane</location>
        <topology evidence="1">Multi-pass membrane protein</topology>
    </subcellularLocation>
</comment>
<evidence type="ECO:0000256" key="4">
    <source>
        <dbReference type="ARBA" id="ARBA00022538"/>
    </source>
</evidence>
<evidence type="ECO:0000313" key="14">
    <source>
        <dbReference type="EMBL" id="OGC34033.1"/>
    </source>
</evidence>
<evidence type="ECO:0008006" key="16">
    <source>
        <dbReference type="Google" id="ProtNLM"/>
    </source>
</evidence>
<comment type="catalytic activity">
    <reaction evidence="12">
        <text>K(+)(in) = K(+)(out)</text>
        <dbReference type="Rhea" id="RHEA:29463"/>
        <dbReference type="ChEBI" id="CHEBI:29103"/>
    </reaction>
</comment>
<evidence type="ECO:0000256" key="7">
    <source>
        <dbReference type="ARBA" id="ARBA00022958"/>
    </source>
</evidence>
<keyword evidence="11" id="KW-0407">Ion channel</keyword>
<protein>
    <recommendedName>
        <fullName evidence="16">DUF1211 domain-containing membrane protein</fullName>
    </recommendedName>
</protein>
<comment type="similarity">
    <text evidence="2">Belongs to the TMEM175 family.</text>
</comment>
<feature type="transmembrane region" description="Helical" evidence="13">
    <location>
        <begin position="92"/>
        <end position="113"/>
    </location>
</feature>
<keyword evidence="3" id="KW-0813">Transport</keyword>
<dbReference type="PANTHER" id="PTHR31462">
    <property type="entry name" value="ENDOSOMAL/LYSOSOMAL POTASSIUM CHANNEL TMEM175"/>
    <property type="match status" value="1"/>
</dbReference>
<keyword evidence="9" id="KW-0406">Ion transport</keyword>
<evidence type="ECO:0000256" key="9">
    <source>
        <dbReference type="ARBA" id="ARBA00023065"/>
    </source>
</evidence>
<keyword evidence="7" id="KW-0630">Potassium</keyword>
<dbReference type="GO" id="GO:0016020">
    <property type="term" value="C:membrane"/>
    <property type="evidence" value="ECO:0007669"/>
    <property type="project" value="UniProtKB-SubCell"/>
</dbReference>